<name>A0AAU9IAR5_9CILI</name>
<keyword evidence="4" id="KW-1185">Reference proteome</keyword>
<evidence type="ECO:0000313" key="3">
    <source>
        <dbReference type="EMBL" id="CAG9310617.1"/>
    </source>
</evidence>
<evidence type="ECO:0000256" key="1">
    <source>
        <dbReference type="SAM" id="Coils"/>
    </source>
</evidence>
<evidence type="ECO:0000313" key="4">
    <source>
        <dbReference type="Proteomes" id="UP001162131"/>
    </source>
</evidence>
<feature type="coiled-coil region" evidence="1">
    <location>
        <begin position="161"/>
        <end position="313"/>
    </location>
</feature>
<feature type="compositionally biased region" description="Low complexity" evidence="2">
    <location>
        <begin position="44"/>
        <end position="55"/>
    </location>
</feature>
<feature type="coiled-coil region" evidence="1">
    <location>
        <begin position="353"/>
        <end position="394"/>
    </location>
</feature>
<proteinExistence type="predicted"/>
<keyword evidence="1" id="KW-0175">Coiled coil</keyword>
<dbReference type="AlphaFoldDB" id="A0AAU9IAR5"/>
<accession>A0AAU9IAR5</accession>
<feature type="region of interest" description="Disordered" evidence="2">
    <location>
        <begin position="36"/>
        <end position="72"/>
    </location>
</feature>
<protein>
    <submittedName>
        <fullName evidence="3">Uncharacterized protein</fullName>
    </submittedName>
</protein>
<organism evidence="3 4">
    <name type="scientific">Blepharisma stoltei</name>
    <dbReference type="NCBI Taxonomy" id="1481888"/>
    <lineage>
        <taxon>Eukaryota</taxon>
        <taxon>Sar</taxon>
        <taxon>Alveolata</taxon>
        <taxon>Ciliophora</taxon>
        <taxon>Postciliodesmatophora</taxon>
        <taxon>Heterotrichea</taxon>
        <taxon>Heterotrichida</taxon>
        <taxon>Blepharismidae</taxon>
        <taxon>Blepharisma</taxon>
    </lineage>
</organism>
<sequence length="506" mass="59182">MYEPSETFVLTQINQEQPNSAHTIRRAITRLPKLSLIARQKTASPESSRISSSKSTRLRSKSNMRAQSYGNQSTNQLLQTIDQSVTERLGNLYSNPKELVETIKKLEKSKSSQDFTCTLGNDVEYKKRALNKLFFLKKLKEDELKSLKLQIITNLTMAKEGERMENIVEDLKAKIETAREDYNETALIKASLNYMISQRQNSIKNIKETIRKLKEEKEEVIIKIQEYTAERRRYEAYTRKVGLKAERFVENSKEKKEIATNKKDNFISEYEEKKLIEEFLKKQQVQNGIKNKVNEKEMQIQELENDLEKVNDQEQLEAEFNSCLNYIKRQDLVFSQLKKHAKVNSIEEISEYYSQLKETAAALNSSKADLESKIENKRKELEQLKGTCNITKLNCWVEPKIDYESQILKKIEDTERHRELTIERIKRQEYLLSQLSGILTRLLYQVQGDVTLHDFIPSNLPIALEKFKSKTIEMFEYIDQDSTVYQPTKSDISKDNSVTIDLRHIN</sequence>
<comment type="caution">
    <text evidence="3">The sequence shown here is derived from an EMBL/GenBank/DDBJ whole genome shotgun (WGS) entry which is preliminary data.</text>
</comment>
<gene>
    <name evidence="3" type="ORF">BSTOLATCC_MIC1459</name>
</gene>
<reference evidence="3" key="1">
    <citation type="submission" date="2021-09" db="EMBL/GenBank/DDBJ databases">
        <authorList>
            <consortium name="AG Swart"/>
            <person name="Singh M."/>
            <person name="Singh A."/>
            <person name="Seah K."/>
            <person name="Emmerich C."/>
        </authorList>
    </citation>
    <scope>NUCLEOTIDE SEQUENCE</scope>
    <source>
        <strain evidence="3">ATCC30299</strain>
    </source>
</reference>
<dbReference type="EMBL" id="CAJZBQ010000002">
    <property type="protein sequence ID" value="CAG9310617.1"/>
    <property type="molecule type" value="Genomic_DNA"/>
</dbReference>
<evidence type="ECO:0000256" key="2">
    <source>
        <dbReference type="SAM" id="MobiDB-lite"/>
    </source>
</evidence>
<feature type="compositionally biased region" description="Polar residues" evidence="2">
    <location>
        <begin position="63"/>
        <end position="72"/>
    </location>
</feature>
<dbReference type="Proteomes" id="UP001162131">
    <property type="component" value="Unassembled WGS sequence"/>
</dbReference>